<feature type="compositionally biased region" description="Basic residues" evidence="5">
    <location>
        <begin position="590"/>
        <end position="599"/>
    </location>
</feature>
<keyword evidence="8" id="KW-1185">Reference proteome</keyword>
<evidence type="ECO:0000256" key="3">
    <source>
        <dbReference type="ARBA" id="ARBA00022833"/>
    </source>
</evidence>
<dbReference type="Pfam" id="PF13923">
    <property type="entry name" value="zf-C3HC4_2"/>
    <property type="match status" value="1"/>
</dbReference>
<feature type="compositionally biased region" description="Basic and acidic residues" evidence="5">
    <location>
        <begin position="1558"/>
        <end position="1572"/>
    </location>
</feature>
<dbReference type="OrthoDB" id="1305878at2759"/>
<dbReference type="InParanoid" id="A0A1V9XLA5"/>
<feature type="compositionally biased region" description="Low complexity" evidence="5">
    <location>
        <begin position="326"/>
        <end position="338"/>
    </location>
</feature>
<evidence type="ECO:0000256" key="5">
    <source>
        <dbReference type="SAM" id="MobiDB-lite"/>
    </source>
</evidence>
<keyword evidence="1" id="KW-0479">Metal-binding</keyword>
<dbReference type="SUPFAM" id="SSF57850">
    <property type="entry name" value="RING/U-box"/>
    <property type="match status" value="1"/>
</dbReference>
<reference evidence="7 8" key="1">
    <citation type="journal article" date="2017" name="Gigascience">
        <title>Draft genome of the honey bee ectoparasitic mite, Tropilaelaps mercedesae, is shaped by the parasitic life history.</title>
        <authorList>
            <person name="Dong X."/>
            <person name="Armstrong S.D."/>
            <person name="Xia D."/>
            <person name="Makepeace B.L."/>
            <person name="Darby A.C."/>
            <person name="Kadowaki T."/>
        </authorList>
    </citation>
    <scope>NUCLEOTIDE SEQUENCE [LARGE SCALE GENOMIC DNA]</scope>
    <source>
        <strain evidence="7">Wuxi-XJTLU</strain>
    </source>
</reference>
<keyword evidence="2 4" id="KW-0863">Zinc-finger</keyword>
<dbReference type="GO" id="GO:0000122">
    <property type="term" value="P:negative regulation of transcription by RNA polymerase II"/>
    <property type="evidence" value="ECO:0007669"/>
    <property type="project" value="TreeGrafter"/>
</dbReference>
<comment type="caution">
    <text evidence="7">The sequence shown here is derived from an EMBL/GenBank/DDBJ whole genome shotgun (WGS) entry which is preliminary data.</text>
</comment>
<proteinExistence type="predicted"/>
<dbReference type="PROSITE" id="PS50089">
    <property type="entry name" value="ZF_RING_2"/>
    <property type="match status" value="1"/>
</dbReference>
<dbReference type="FunFam" id="3.30.40.10:FF:000033">
    <property type="entry name" value="Polycomb group RING finger protein 3"/>
    <property type="match status" value="1"/>
</dbReference>
<dbReference type="SMART" id="SM00184">
    <property type="entry name" value="RING"/>
    <property type="match status" value="1"/>
</dbReference>
<feature type="compositionally biased region" description="Basic and acidic residues" evidence="5">
    <location>
        <begin position="735"/>
        <end position="750"/>
    </location>
</feature>
<dbReference type="PANTHER" id="PTHR10825">
    <property type="entry name" value="RING FINGER DOMAIN-CONTAINING, POLYCOMB GROUP COMPONENT"/>
    <property type="match status" value="1"/>
</dbReference>
<feature type="compositionally biased region" description="Polar residues" evidence="5">
    <location>
        <begin position="468"/>
        <end position="502"/>
    </location>
</feature>
<sequence length="1640" mass="179867">MSEGCTGGCRPSLVSVNPSLTCALCKGYLVNAMTLIRCMHSFCKSCIHRHLDTSSTCPTCQQRVFRSRMDLYMVADTTLQSVVYKTVPGLFANEMRRRWDFYEQNEDSLCAIRDKELRNEAPGIPLKQIFTEKDCISLALEHRQEEVEAPKFLNMYLSCPADAPIWVIIKFIRTKLSPPASLNVHLHLETLNVNMSKLSSKAVIKDSKESNEDKNKDRLLLDPDLTLIDVCYIADYKFEGPLKLSFKFVQFDPTLNSEVQTVYEALKPLESKSKGKVGSKQQGVNGKQVVIANGGVLSSGNNVQYGKYKIDTKSIDMARATLLNGGVSTSKAGSSTGTSKRRTYSRAGGVGAMVPPGQIGQLPHLKPLALTPGVLEHCANETTGDSTEEEEADNWDSNVSTTIDRTLTTQQQQQNSAVIQTSSTYNDNQSNNKQQPTQQQQQQSQPVANGNANNSNISSERNPCRTAQYPSSQNTTKRSETSIGNSPNLSSNEAHTQVSNGLSSPTTTQQQKKSQSFVTRPQTLKVTTSQVSVDAAISQKPHQAQPAAVRNPHSTIGNKAAPLIDKDRILAGKQTITPVIQQSLPVSHHKANQGHRNNHKNSTIGSATLSNFSGSSSTHHHHHGHHGGTHKSGHVGPSLVLSPTTASASTVAGKPPTVLKIKLNTSPTTCETLTITSPPLRDNRHITPEYPAVTSIKIKPIVAPSSGPLMRKSPSPPTSTRDTRGSTIDGRKKRKSDEDKKHQASSDEKRPKKAKSKKGSSSQALINDAAFVSEQATDLLGSQNFGWGSAALLWESQLRIPSPLTVPFTVSFARRQATQLKEREKAEKNNLQKDDAQKASRTDQDHFLETNFQLSKQPVVSKQPQNRIWRMRRQVSPPPPQFKLPPPDFVMSSTLKSVLKAIVDDKACDEDPMSIASTSDPSASLDVCNSEYPNDACRMQSGSEMFFGPTRLGSSSSGDINADVFRMEFPVAAVERDSPANLLTSASAASLCPAERSQSFSILSPSGPLEKSTEVRRRHSSSSPEVKFSISSILSDVGDQRKEATLTDAATEYKQPNVQETIEVCITNLSRFFWALETCSERIRCRLAEVCLFKRPVLEKILAIVRKLTIVVAPNQIERVLQLESAVEKYFLEPPASPEPSASLLSQPEEVINTELFLSGNHGGSYLRQENPLKKLETKGLSQRDKEFSETKLEIKDHKGKNVKYAKSCISSVINPNATNAQNLKSETAVIETKDVVEVKYELDEVEKTSKTQMGDNSGPCNEAKVFRNPHVKSTELSEVTETSTLSSEKAPKRKINKASVDQVLEIQERKPVIDDIVSEVSSKLNDVITEVTKLAEAELLDNGSARRTAASLLEKEFCTLDEQRKSVWKPALNTASNPIATEMEVDACSTSDVIPFVERVKYAIEKEITTAVQLPSTKVFTVSIKNPYGFPGSFGYNMCKSLVPYAPRPLSTGVHYSGSQALISSLNAATIPCFLERPLTIPLIRVGFEAISTCAPRPPLSEGSMELVLYKHRSSDIIEHLFHLAGLIPDRVPIPLQVHDYILKACPSYTTVQTTSTDRKRPLASEEARVDVEDDSGEDHPLFELIKRRALEVPTPPNTSPTFGDLGDMDVHRWEEVGVQGVQTPVSLGNSLAGGLNVH</sequence>
<evidence type="ECO:0000256" key="1">
    <source>
        <dbReference type="ARBA" id="ARBA00022723"/>
    </source>
</evidence>
<dbReference type="GO" id="GO:1990841">
    <property type="term" value="F:promoter-specific chromatin binding"/>
    <property type="evidence" value="ECO:0007669"/>
    <property type="project" value="TreeGrafter"/>
</dbReference>
<name>A0A1V9XLA5_9ACAR</name>
<accession>A0A1V9XLA5</accession>
<feature type="region of interest" description="Disordered" evidence="5">
    <location>
        <begin position="536"/>
        <end position="558"/>
    </location>
</feature>
<dbReference type="InterPro" id="IPR017907">
    <property type="entry name" value="Znf_RING_CS"/>
</dbReference>
<feature type="region of interest" description="Disordered" evidence="5">
    <location>
        <begin position="1000"/>
        <end position="1020"/>
    </location>
</feature>
<dbReference type="Gene3D" id="3.10.20.90">
    <property type="entry name" value="Phosphatidylinositol 3-kinase Catalytic Subunit, Chain A, domain 1"/>
    <property type="match status" value="1"/>
</dbReference>
<dbReference type="EMBL" id="MNPL01008459">
    <property type="protein sequence ID" value="OQR74231.1"/>
    <property type="molecule type" value="Genomic_DNA"/>
</dbReference>
<feature type="compositionally biased region" description="Polar residues" evidence="5">
    <location>
        <begin position="408"/>
        <end position="427"/>
    </location>
</feature>
<feature type="compositionally biased region" description="Low complexity" evidence="5">
    <location>
        <begin position="428"/>
        <end position="459"/>
    </location>
</feature>
<dbReference type="GO" id="GO:0008270">
    <property type="term" value="F:zinc ion binding"/>
    <property type="evidence" value="ECO:0007669"/>
    <property type="project" value="UniProtKB-KW"/>
</dbReference>
<gene>
    <name evidence="7" type="ORF">BIW11_09207</name>
</gene>
<organism evidence="7 8">
    <name type="scientific">Tropilaelaps mercedesae</name>
    <dbReference type="NCBI Taxonomy" id="418985"/>
    <lineage>
        <taxon>Eukaryota</taxon>
        <taxon>Metazoa</taxon>
        <taxon>Ecdysozoa</taxon>
        <taxon>Arthropoda</taxon>
        <taxon>Chelicerata</taxon>
        <taxon>Arachnida</taxon>
        <taxon>Acari</taxon>
        <taxon>Parasitiformes</taxon>
        <taxon>Mesostigmata</taxon>
        <taxon>Gamasina</taxon>
        <taxon>Dermanyssoidea</taxon>
        <taxon>Laelapidae</taxon>
        <taxon>Tropilaelaps</taxon>
    </lineage>
</organism>
<dbReference type="Gene3D" id="3.30.40.10">
    <property type="entry name" value="Zinc/RING finger domain, C3HC4 (zinc finger)"/>
    <property type="match status" value="1"/>
</dbReference>
<evidence type="ECO:0000313" key="7">
    <source>
        <dbReference type="EMBL" id="OQR74231.1"/>
    </source>
</evidence>
<feature type="region of interest" description="Disordered" evidence="5">
    <location>
        <begin position="326"/>
        <end position="348"/>
    </location>
</feature>
<dbReference type="STRING" id="418985.A0A1V9XLA5"/>
<feature type="region of interest" description="Disordered" evidence="5">
    <location>
        <begin position="408"/>
        <end position="521"/>
    </location>
</feature>
<evidence type="ECO:0000256" key="4">
    <source>
        <dbReference type="PROSITE-ProRule" id="PRU00175"/>
    </source>
</evidence>
<feature type="region of interest" description="Disordered" evidence="5">
    <location>
        <begin position="821"/>
        <end position="841"/>
    </location>
</feature>
<dbReference type="Proteomes" id="UP000192247">
    <property type="component" value="Unassembled WGS sequence"/>
</dbReference>
<dbReference type="GO" id="GO:0035102">
    <property type="term" value="C:PRC1 complex"/>
    <property type="evidence" value="ECO:0007669"/>
    <property type="project" value="TreeGrafter"/>
</dbReference>
<feature type="region of interest" description="Disordered" evidence="5">
    <location>
        <begin position="1555"/>
        <end position="1577"/>
    </location>
</feature>
<feature type="compositionally biased region" description="Basic residues" evidence="5">
    <location>
        <begin position="618"/>
        <end position="633"/>
    </location>
</feature>
<feature type="compositionally biased region" description="Polar residues" evidence="5">
    <location>
        <begin position="600"/>
        <end position="612"/>
    </location>
</feature>
<feature type="compositionally biased region" description="Low complexity" evidence="5">
    <location>
        <begin position="503"/>
        <end position="516"/>
    </location>
</feature>
<evidence type="ECO:0000259" key="6">
    <source>
        <dbReference type="PROSITE" id="PS50089"/>
    </source>
</evidence>
<evidence type="ECO:0000256" key="2">
    <source>
        <dbReference type="ARBA" id="ARBA00022771"/>
    </source>
</evidence>
<feature type="domain" description="RING-type" evidence="6">
    <location>
        <begin position="22"/>
        <end position="61"/>
    </location>
</feature>
<dbReference type="InterPro" id="IPR013083">
    <property type="entry name" value="Znf_RING/FYVE/PHD"/>
</dbReference>
<feature type="region of interest" description="Disordered" evidence="5">
    <location>
        <begin position="701"/>
        <end position="763"/>
    </location>
</feature>
<protein>
    <recommendedName>
        <fullName evidence="6">RING-type domain-containing protein</fullName>
    </recommendedName>
</protein>
<feature type="region of interest" description="Disordered" evidence="5">
    <location>
        <begin position="590"/>
        <end position="652"/>
    </location>
</feature>
<feature type="compositionally biased region" description="Polar residues" evidence="5">
    <location>
        <begin position="641"/>
        <end position="650"/>
    </location>
</feature>
<dbReference type="PROSITE" id="PS00518">
    <property type="entry name" value="ZF_RING_1"/>
    <property type="match status" value="1"/>
</dbReference>
<evidence type="ECO:0000313" key="8">
    <source>
        <dbReference type="Proteomes" id="UP000192247"/>
    </source>
</evidence>
<dbReference type="PANTHER" id="PTHR10825:SF72">
    <property type="entry name" value="UBIQUITIN-LIKE DOMAIN-CONTAINING PROTEIN"/>
    <property type="match status" value="1"/>
</dbReference>
<dbReference type="InterPro" id="IPR001841">
    <property type="entry name" value="Znf_RING"/>
</dbReference>
<keyword evidence="3" id="KW-0862">Zinc</keyword>